<comment type="caution">
    <text evidence="1">The sequence shown here is derived from an EMBL/GenBank/DDBJ whole genome shotgun (WGS) entry which is preliminary data.</text>
</comment>
<organism evidence="1 2">
    <name type="scientific">Bacillus stercoris</name>
    <dbReference type="NCBI Taxonomy" id="2054641"/>
    <lineage>
        <taxon>Bacteria</taxon>
        <taxon>Bacillati</taxon>
        <taxon>Bacillota</taxon>
        <taxon>Bacilli</taxon>
        <taxon>Bacillales</taxon>
        <taxon>Bacillaceae</taxon>
        <taxon>Bacillus</taxon>
    </lineage>
</organism>
<accession>A0ABU0V6F6</accession>
<proteinExistence type="predicted"/>
<dbReference type="RefSeq" id="WP_040081241.1">
    <property type="nucleotide sequence ID" value="NZ_AP029050.1"/>
</dbReference>
<keyword evidence="2" id="KW-1185">Reference proteome</keyword>
<gene>
    <name evidence="1" type="ORF">RAQ16_09100</name>
</gene>
<dbReference type="Pfam" id="PF10439">
    <property type="entry name" value="Bacteriocin_IIc"/>
    <property type="match status" value="1"/>
</dbReference>
<evidence type="ECO:0000313" key="2">
    <source>
        <dbReference type="Proteomes" id="UP001177898"/>
    </source>
</evidence>
<dbReference type="Proteomes" id="UP001177898">
    <property type="component" value="Unassembled WGS sequence"/>
</dbReference>
<sequence length="65" mass="6700">MKELSNLELEKVEGGNWQNVTKNTLFAAADGAAIGGMFGGPAGAFVGAHYGAAAYAIGYALDHRK</sequence>
<dbReference type="EMBL" id="JAVCYS010000004">
    <property type="protein sequence ID" value="MDQ1852521.1"/>
    <property type="molecule type" value="Genomic_DNA"/>
</dbReference>
<reference evidence="1" key="1">
    <citation type="submission" date="2023-08" db="EMBL/GenBank/DDBJ databases">
        <title>Functional annotation and safety assessment of Bacillus stercoris.</title>
        <authorList>
            <person name="Pandit N.T."/>
            <person name="Ahir S.V."/>
            <person name="Chauhan D.A."/>
            <person name="Bose A."/>
            <person name="Dunlap C."/>
            <person name="Doshi J.A."/>
        </authorList>
    </citation>
    <scope>NUCLEOTIDE SEQUENCE</scope>
    <source>
        <strain evidence="1">ZBMF30</strain>
    </source>
</reference>
<name>A0ABU0V6F6_9BACI</name>
<evidence type="ECO:0000313" key="1">
    <source>
        <dbReference type="EMBL" id="MDQ1852521.1"/>
    </source>
</evidence>
<protein>
    <submittedName>
        <fullName evidence="1">Blp family class II bacteriocin</fullName>
    </submittedName>
</protein>
<dbReference type="InterPro" id="IPR019493">
    <property type="entry name" value="Bacteriocin_IIb_lactacin-rel"/>
</dbReference>